<dbReference type="InterPro" id="IPR046002">
    <property type="entry name" value="DUF5958"/>
</dbReference>
<organism evidence="1 2">
    <name type="scientific">Flavobacterium aquariorum</name>
    <dbReference type="NCBI Taxonomy" id="2217670"/>
    <lineage>
        <taxon>Bacteria</taxon>
        <taxon>Pseudomonadati</taxon>
        <taxon>Bacteroidota</taxon>
        <taxon>Flavobacteriia</taxon>
        <taxon>Flavobacteriales</taxon>
        <taxon>Flavobacteriaceae</taxon>
        <taxon>Flavobacterium</taxon>
    </lineage>
</organism>
<dbReference type="EMBL" id="QKXH01000025">
    <property type="protein sequence ID" value="PZX91822.1"/>
    <property type="molecule type" value="Genomic_DNA"/>
</dbReference>
<proteinExistence type="predicted"/>
<protein>
    <submittedName>
        <fullName evidence="1">Uncharacterized protein</fullName>
    </submittedName>
</protein>
<reference evidence="1 2" key="1">
    <citation type="submission" date="2018-06" db="EMBL/GenBank/DDBJ databases">
        <title>Flavobacterium sp IMCC34762, genome.</title>
        <authorList>
            <person name="Joung Y."/>
            <person name="Cho J."/>
            <person name="Song J."/>
        </authorList>
    </citation>
    <scope>NUCLEOTIDE SEQUENCE [LARGE SCALE GENOMIC DNA]</scope>
    <source>
        <strain evidence="1 2">IMCC34762</strain>
    </source>
</reference>
<dbReference type="RefSeq" id="WP_111411650.1">
    <property type="nucleotide sequence ID" value="NZ_QKXH01000025.1"/>
</dbReference>
<evidence type="ECO:0000313" key="2">
    <source>
        <dbReference type="Proteomes" id="UP000249177"/>
    </source>
</evidence>
<sequence length="133" mass="15640">MTILEKQINLIAQNKTEFDKGQELILKSSEFDFNETFEILKNYIFNSIPNKSDYNSDSYQKAIVSIPIKQTFTPIIILNKFSTKNAFKKLSELSESEYEKIIISLLWIFKITDTERRETECKNGCGHYWHNIT</sequence>
<comment type="caution">
    <text evidence="1">The sequence shown here is derived from an EMBL/GenBank/DDBJ whole genome shotgun (WGS) entry which is preliminary data.</text>
</comment>
<gene>
    <name evidence="1" type="ORF">DOS84_18850</name>
</gene>
<keyword evidence="2" id="KW-1185">Reference proteome</keyword>
<dbReference type="Proteomes" id="UP000249177">
    <property type="component" value="Unassembled WGS sequence"/>
</dbReference>
<evidence type="ECO:0000313" key="1">
    <source>
        <dbReference type="EMBL" id="PZX91822.1"/>
    </source>
</evidence>
<dbReference type="OrthoDB" id="7060026at2"/>
<name>A0A2W7VHK6_9FLAO</name>
<accession>A0A2W7VHK6</accession>
<dbReference type="Pfam" id="PF19383">
    <property type="entry name" value="DUF5958"/>
    <property type="match status" value="1"/>
</dbReference>
<dbReference type="AlphaFoldDB" id="A0A2W7VHK6"/>